<reference evidence="5" key="1">
    <citation type="journal article" date="2020" name="Fungal Divers.">
        <title>Resolving the Mortierellaceae phylogeny through synthesis of multi-gene phylogenetics and phylogenomics.</title>
        <authorList>
            <person name="Vandepol N."/>
            <person name="Liber J."/>
            <person name="Desiro A."/>
            <person name="Na H."/>
            <person name="Kennedy M."/>
            <person name="Barry K."/>
            <person name="Grigoriev I.V."/>
            <person name="Miller A.N."/>
            <person name="O'Donnell K."/>
            <person name="Stajich J.E."/>
            <person name="Bonito G."/>
        </authorList>
    </citation>
    <scope>NUCLEOTIDE SEQUENCE</scope>
    <source>
        <strain evidence="5">NVP60</strain>
    </source>
</reference>
<evidence type="ECO:0000256" key="2">
    <source>
        <dbReference type="ARBA" id="ARBA00022801"/>
    </source>
</evidence>
<dbReference type="NCBIfam" id="NF003816">
    <property type="entry name" value="PRK05406.1-5"/>
    <property type="match status" value="1"/>
</dbReference>
<dbReference type="NCBIfam" id="NF003814">
    <property type="entry name" value="PRK05406.1-3"/>
    <property type="match status" value="1"/>
</dbReference>
<name>A0A9P6RR34_9FUNG</name>
<dbReference type="GO" id="GO:0016787">
    <property type="term" value="F:hydrolase activity"/>
    <property type="evidence" value="ECO:0007669"/>
    <property type="project" value="UniProtKB-KW"/>
</dbReference>
<evidence type="ECO:0000259" key="4">
    <source>
        <dbReference type="SMART" id="SM00797"/>
    </source>
</evidence>
<dbReference type="GO" id="GO:0005975">
    <property type="term" value="P:carbohydrate metabolic process"/>
    <property type="evidence" value="ECO:0007669"/>
    <property type="project" value="InterPro"/>
</dbReference>
<dbReference type="Pfam" id="PF02626">
    <property type="entry name" value="CT_A_B"/>
    <property type="match status" value="1"/>
</dbReference>
<dbReference type="Gene3D" id="3.20.20.370">
    <property type="entry name" value="Glycoside hydrolase/deacetylase"/>
    <property type="match status" value="1"/>
</dbReference>
<keyword evidence="3" id="KW-0067">ATP-binding</keyword>
<feature type="domain" description="Carboxyltransferase" evidence="4">
    <location>
        <begin position="1"/>
        <end position="214"/>
    </location>
</feature>
<keyword evidence="6" id="KW-1185">Reference proteome</keyword>
<dbReference type="PANTHER" id="PTHR30292:SF0">
    <property type="entry name" value="5-OXOPROLINASE SUBUNIT A"/>
    <property type="match status" value="1"/>
</dbReference>
<protein>
    <recommendedName>
        <fullName evidence="4">Carboxyltransferase domain-containing protein</fullName>
    </recommendedName>
</protein>
<keyword evidence="1" id="KW-0547">Nucleotide-binding</keyword>
<organism evidence="5 6">
    <name type="scientific">Linnemannia gamsii</name>
    <dbReference type="NCBI Taxonomy" id="64522"/>
    <lineage>
        <taxon>Eukaryota</taxon>
        <taxon>Fungi</taxon>
        <taxon>Fungi incertae sedis</taxon>
        <taxon>Mucoromycota</taxon>
        <taxon>Mortierellomycotina</taxon>
        <taxon>Mortierellomycetes</taxon>
        <taxon>Mortierellales</taxon>
        <taxon>Mortierellaceae</taxon>
        <taxon>Linnemannia</taxon>
    </lineage>
</organism>
<dbReference type="SMART" id="SM00797">
    <property type="entry name" value="AHS2"/>
    <property type="match status" value="1"/>
</dbReference>
<evidence type="ECO:0000256" key="1">
    <source>
        <dbReference type="ARBA" id="ARBA00022741"/>
    </source>
</evidence>
<dbReference type="InterPro" id="IPR003778">
    <property type="entry name" value="CT_A_B"/>
</dbReference>
<dbReference type="Gene3D" id="2.40.100.10">
    <property type="entry name" value="Cyclophilin-like"/>
    <property type="match status" value="1"/>
</dbReference>
<dbReference type="Proteomes" id="UP000823405">
    <property type="component" value="Unassembled WGS sequence"/>
</dbReference>
<dbReference type="PANTHER" id="PTHR30292">
    <property type="entry name" value="UNCHARACTERIZED PROTEIN YBGL-RELATED"/>
    <property type="match status" value="1"/>
</dbReference>
<accession>A0A9P6RR34</accession>
<dbReference type="SUPFAM" id="SSF88713">
    <property type="entry name" value="Glycoside hydrolase/deacetylase"/>
    <property type="match status" value="1"/>
</dbReference>
<dbReference type="Pfam" id="PF03746">
    <property type="entry name" value="LamB_YcsF"/>
    <property type="match status" value="1"/>
</dbReference>
<dbReference type="InterPro" id="IPR011330">
    <property type="entry name" value="Glyco_hydro/deAcase_b/a-brl"/>
</dbReference>
<dbReference type="OrthoDB" id="5295431at2759"/>
<sequence length="444" mass="47410">MRAYIAISGGIDVAPILGSRSTDLKAAFGGLNGRALKDGDQLPLGAPQTAQVLQIPAFGVKAPGWCHFDRTNIVEENKPLLPGAPYTTTVRVLHGPEYACFTASAHESFWSEPWLITPNSNRMGYRLAGAELKRTKNIELLSHAVLPGAIQVPGNGQPIVLMNDAQTTGGYAKIGIVIQADLWRLAQARLASTLRFTECTITDAREGCATDEALLELVSSANIACGWHAGGADEIFNCARWAVQKGTAIGAHPSFNDRGNFGRTEHHLSAAEIHAAILYQLGALSAIVRAQGACVTHVKPHGALYNQAAREPKLAQAVIAAIRDFDPALAVFGLANSALMTAAQQAGVRAVAEVFADRAYRADGSLVPRETPGAILEDEDEVLARTLKMIREQRVQAIDGHWVPLKVQTICLHGDNPHALAFAQRIRAQLDAEGIQVRSALAAS</sequence>
<comment type="caution">
    <text evidence="5">The sequence shown here is derived from an EMBL/GenBank/DDBJ whole genome shotgun (WGS) entry which is preliminary data.</text>
</comment>
<dbReference type="AlphaFoldDB" id="A0A9P6RR34"/>
<keyword evidence="2" id="KW-0378">Hydrolase</keyword>
<dbReference type="GO" id="GO:0005524">
    <property type="term" value="F:ATP binding"/>
    <property type="evidence" value="ECO:0007669"/>
    <property type="project" value="UniProtKB-KW"/>
</dbReference>
<dbReference type="InterPro" id="IPR005501">
    <property type="entry name" value="LamB/YcsF/PxpA-like"/>
</dbReference>
<evidence type="ECO:0000313" key="5">
    <source>
        <dbReference type="EMBL" id="KAG0323281.1"/>
    </source>
</evidence>
<dbReference type="NCBIfam" id="NF003815">
    <property type="entry name" value="PRK05406.1-4"/>
    <property type="match status" value="1"/>
</dbReference>
<dbReference type="InterPro" id="IPR029000">
    <property type="entry name" value="Cyclophilin-like_dom_sf"/>
</dbReference>
<dbReference type="SUPFAM" id="SSF50891">
    <property type="entry name" value="Cyclophilin-like"/>
    <property type="match status" value="1"/>
</dbReference>
<evidence type="ECO:0000256" key="3">
    <source>
        <dbReference type="ARBA" id="ARBA00022840"/>
    </source>
</evidence>
<evidence type="ECO:0000313" key="6">
    <source>
        <dbReference type="Proteomes" id="UP000823405"/>
    </source>
</evidence>
<proteinExistence type="predicted"/>
<dbReference type="EMBL" id="JAAAIN010000006">
    <property type="protein sequence ID" value="KAG0323281.1"/>
    <property type="molecule type" value="Genomic_DNA"/>
</dbReference>
<gene>
    <name evidence="5" type="ORF">BGZ97_011032</name>
</gene>